<keyword evidence="4" id="KW-1185">Reference proteome</keyword>
<dbReference type="AlphaFoldDB" id="A3LZA9"/>
<evidence type="ECO:0000256" key="1">
    <source>
        <dbReference type="SAM" id="Phobius"/>
    </source>
</evidence>
<organism evidence="3 4">
    <name type="scientific">Scheffersomyces stipitis (strain ATCC 58785 / CBS 6054 / NBRC 10063 / NRRL Y-11545)</name>
    <name type="common">Yeast</name>
    <name type="synonym">Pichia stipitis</name>
    <dbReference type="NCBI Taxonomy" id="322104"/>
    <lineage>
        <taxon>Eukaryota</taxon>
        <taxon>Fungi</taxon>
        <taxon>Dikarya</taxon>
        <taxon>Ascomycota</taxon>
        <taxon>Saccharomycotina</taxon>
        <taxon>Pichiomycetes</taxon>
        <taxon>Debaryomycetaceae</taxon>
        <taxon>Scheffersomyces</taxon>
    </lineage>
</organism>
<evidence type="ECO:0000259" key="2">
    <source>
        <dbReference type="SMART" id="SM00128"/>
    </source>
</evidence>
<evidence type="ECO:0000313" key="4">
    <source>
        <dbReference type="Proteomes" id="UP000002258"/>
    </source>
</evidence>
<dbReference type="PANTHER" id="PTHR11200">
    <property type="entry name" value="INOSITOL 5-PHOSPHATASE"/>
    <property type="match status" value="1"/>
</dbReference>
<keyword evidence="1" id="KW-0812">Transmembrane</keyword>
<keyword evidence="1" id="KW-1133">Transmembrane helix</keyword>
<dbReference type="SMART" id="SM00128">
    <property type="entry name" value="IPPc"/>
    <property type="match status" value="1"/>
</dbReference>
<dbReference type="KEGG" id="pic:PICST_63274"/>
<dbReference type="FunCoup" id="A3LZA9">
    <property type="interactions" value="96"/>
</dbReference>
<feature type="domain" description="Inositol polyphosphate-related phosphatase" evidence="2">
    <location>
        <begin position="5"/>
        <end position="354"/>
    </location>
</feature>
<dbReference type="InterPro" id="IPR046985">
    <property type="entry name" value="IP5"/>
</dbReference>
<reference evidence="3 4" key="1">
    <citation type="journal article" date="2007" name="Nat. Biotechnol.">
        <title>Genome sequence of the lignocellulose-bioconverting and xylose-fermenting yeast Pichia stipitis.</title>
        <authorList>
            <person name="Jeffries T.W."/>
            <person name="Grigoriev I.V."/>
            <person name="Grimwood J."/>
            <person name="Laplaza J.M."/>
            <person name="Aerts A."/>
            <person name="Salamov A."/>
            <person name="Schmutz J."/>
            <person name="Lindquist E."/>
            <person name="Dehal P."/>
            <person name="Shapiro H."/>
            <person name="Jin Y.S."/>
            <person name="Passoth V."/>
            <person name="Richardson P.M."/>
        </authorList>
    </citation>
    <scope>NUCLEOTIDE SEQUENCE [LARGE SCALE GENOMIC DNA]</scope>
    <source>
        <strain evidence="4">ATCC 58785 / CBS 6054 / NBRC 10063 / NRRL Y-11545</strain>
    </source>
</reference>
<dbReference type="RefSeq" id="XP_001386337.2">
    <property type="nucleotide sequence ID" value="XM_001386300.1"/>
</dbReference>
<protein>
    <recommendedName>
        <fullName evidence="2">Inositol polyphosphate-related phosphatase domain-containing protein</fullName>
    </recommendedName>
</protein>
<dbReference type="PANTHER" id="PTHR11200:SF275">
    <property type="entry name" value="LD06095P"/>
    <property type="match status" value="1"/>
</dbReference>
<dbReference type="GO" id="GO:0004439">
    <property type="term" value="F:phosphatidylinositol-4,5-bisphosphate 5-phosphatase activity"/>
    <property type="evidence" value="ECO:0007669"/>
    <property type="project" value="TreeGrafter"/>
</dbReference>
<feature type="transmembrane region" description="Helical" evidence="1">
    <location>
        <begin position="432"/>
        <end position="448"/>
    </location>
</feature>
<keyword evidence="1" id="KW-0472">Membrane</keyword>
<dbReference type="eggNOG" id="KOG0565">
    <property type="taxonomic scope" value="Eukaryota"/>
</dbReference>
<dbReference type="InParanoid" id="A3LZA9"/>
<gene>
    <name evidence="3" type="ORF">PICST_63274</name>
</gene>
<dbReference type="GO" id="GO:0046856">
    <property type="term" value="P:phosphatidylinositol dephosphorylation"/>
    <property type="evidence" value="ECO:0007669"/>
    <property type="project" value="InterPro"/>
</dbReference>
<proteinExistence type="predicted"/>
<name>A3LZA9_PICST</name>
<dbReference type="EMBL" id="CP000501">
    <property type="protein sequence ID" value="ABN68308.2"/>
    <property type="molecule type" value="Genomic_DNA"/>
</dbReference>
<dbReference type="OrthoDB" id="62798at2759"/>
<dbReference type="Pfam" id="PF22669">
    <property type="entry name" value="Exo_endo_phos2"/>
    <property type="match status" value="1"/>
</dbReference>
<accession>A3LZA9</accession>
<sequence>MTIPKEIPLFLFTYNCNKRELNHDLFIQKVVESFPTDLAALYVFGLEELCPILDGSFHDIAHKHMIRFNEVFLHSLRKKYGHNDHRFQTIAMHHIGATGLIVITPFPSKFHSIKKAQSSCGSGYSSLKGAAGVRLTYAPDGKYANDNSVQLTFANAHLSAYEGEFYYRRRNDNVTTIMRSLDFGDGYGLLKDGSHTFFMGDLNYRTTKNFDPTSDANKRLISLSDQSLVTNESVEELVKDCDELTWAIENGQIFTGFTEACIDFQPTYKYHVNTAVYNSKRSPSWCDRILYQMTYEDSDDEDQVVMLRLRKDSNSQNKRKRLPIIHEYNSIKSLLQSDHQPVFLHITVPFTAPKSIVSSSGYLQILPNENANRHLHHNEVNVDDADEPIGGPTQIYMRPTKYDYIIQNYVRLVPDFLIGYGLWFTITRTGRLILLVLALVLGGAYRYLV</sequence>
<dbReference type="Proteomes" id="UP000002258">
    <property type="component" value="Chromosome 7"/>
</dbReference>
<dbReference type="SUPFAM" id="SSF56219">
    <property type="entry name" value="DNase I-like"/>
    <property type="match status" value="1"/>
</dbReference>
<dbReference type="InterPro" id="IPR036691">
    <property type="entry name" value="Endo/exonu/phosph_ase_sf"/>
</dbReference>
<evidence type="ECO:0000313" key="3">
    <source>
        <dbReference type="EMBL" id="ABN68308.2"/>
    </source>
</evidence>
<dbReference type="OMA" id="HRYPGWT"/>
<dbReference type="GeneID" id="4840789"/>
<dbReference type="InterPro" id="IPR000300">
    <property type="entry name" value="IPPc"/>
</dbReference>
<dbReference type="Gene3D" id="3.60.10.10">
    <property type="entry name" value="Endonuclease/exonuclease/phosphatase"/>
    <property type="match status" value="1"/>
</dbReference>
<dbReference type="HOGENOM" id="CLU_025224_2_1_1"/>
<dbReference type="STRING" id="322104.A3LZA9"/>